<name>A0ACC0G2R4_9ERIC</name>
<evidence type="ECO:0000313" key="1">
    <source>
        <dbReference type="EMBL" id="KAI7995250.1"/>
    </source>
</evidence>
<accession>A0ACC0G2R4</accession>
<organism evidence="1 2">
    <name type="scientific">Camellia lanceoleosa</name>
    <dbReference type="NCBI Taxonomy" id="1840588"/>
    <lineage>
        <taxon>Eukaryota</taxon>
        <taxon>Viridiplantae</taxon>
        <taxon>Streptophyta</taxon>
        <taxon>Embryophyta</taxon>
        <taxon>Tracheophyta</taxon>
        <taxon>Spermatophyta</taxon>
        <taxon>Magnoliopsida</taxon>
        <taxon>eudicotyledons</taxon>
        <taxon>Gunneridae</taxon>
        <taxon>Pentapetalae</taxon>
        <taxon>asterids</taxon>
        <taxon>Ericales</taxon>
        <taxon>Theaceae</taxon>
        <taxon>Camellia</taxon>
    </lineage>
</organism>
<gene>
    <name evidence="1" type="ORF">LOK49_LG11G00683</name>
</gene>
<protein>
    <submittedName>
        <fullName evidence="1">Uncharacterized protein</fullName>
    </submittedName>
</protein>
<evidence type="ECO:0000313" key="2">
    <source>
        <dbReference type="Proteomes" id="UP001060215"/>
    </source>
</evidence>
<comment type="caution">
    <text evidence="1">The sequence shown here is derived from an EMBL/GenBank/DDBJ whole genome shotgun (WGS) entry which is preliminary data.</text>
</comment>
<sequence length="238" mass="26998">MHWKSFSGPNALYKLLVKGDAEGTCSVMKYFHGQDQSNCSSKQVNDRFVAEAASLSPSRIVLMSVSLLFVSLYFSFTISFAILVKYGILSGTKRYLELHTTEPPIEFHEEETRIRYAMPRLDQQKNKGEISVREKPNLLESSVACYLYHHTPSDKCETMQSADDQVISCSLSKQKHDAFIQETSTLSSLGVWHILWTLMKRRELSVHLKVTGTAHIVEINLVLGENLLESPQIQEDIL</sequence>
<reference evidence="1 2" key="1">
    <citation type="journal article" date="2022" name="Plant J.">
        <title>Chromosome-level genome of Camellia lanceoleosa provides a valuable resource for understanding genome evolution and self-incompatibility.</title>
        <authorList>
            <person name="Gong W."/>
            <person name="Xiao S."/>
            <person name="Wang L."/>
            <person name="Liao Z."/>
            <person name="Chang Y."/>
            <person name="Mo W."/>
            <person name="Hu G."/>
            <person name="Li W."/>
            <person name="Zhao G."/>
            <person name="Zhu H."/>
            <person name="Hu X."/>
            <person name="Ji K."/>
            <person name="Xiang X."/>
            <person name="Song Q."/>
            <person name="Yuan D."/>
            <person name="Jin S."/>
            <person name="Zhang L."/>
        </authorList>
    </citation>
    <scope>NUCLEOTIDE SEQUENCE [LARGE SCALE GENOMIC DNA]</scope>
    <source>
        <strain evidence="1">SQ_2022a</strain>
    </source>
</reference>
<dbReference type="Proteomes" id="UP001060215">
    <property type="component" value="Chromosome 12"/>
</dbReference>
<proteinExistence type="predicted"/>
<keyword evidence="2" id="KW-1185">Reference proteome</keyword>
<dbReference type="EMBL" id="CM045769">
    <property type="protein sequence ID" value="KAI7995250.1"/>
    <property type="molecule type" value="Genomic_DNA"/>
</dbReference>